<accession>A0ABU2U817</accession>
<evidence type="ECO:0000256" key="2">
    <source>
        <dbReference type="ARBA" id="ARBA00023125"/>
    </source>
</evidence>
<dbReference type="Gene3D" id="1.10.10.10">
    <property type="entry name" value="Winged helix-like DNA-binding domain superfamily/Winged helix DNA-binding domain"/>
    <property type="match status" value="1"/>
</dbReference>
<dbReference type="SMART" id="SM00421">
    <property type="entry name" value="HTH_LUXR"/>
    <property type="match status" value="1"/>
</dbReference>
<evidence type="ECO:0000313" key="5">
    <source>
        <dbReference type="EMBL" id="MDT0469318.1"/>
    </source>
</evidence>
<reference evidence="6" key="1">
    <citation type="submission" date="2023-07" db="EMBL/GenBank/DDBJ databases">
        <title>30 novel species of actinomycetes from the DSMZ collection.</title>
        <authorList>
            <person name="Nouioui I."/>
        </authorList>
    </citation>
    <scope>NUCLEOTIDE SEQUENCE [LARGE SCALE GENOMIC DNA]</scope>
    <source>
        <strain evidence="6">DSM 41699</strain>
    </source>
</reference>
<keyword evidence="6" id="KW-1185">Reference proteome</keyword>
<dbReference type="PRINTS" id="PR00038">
    <property type="entry name" value="HTHLUXR"/>
</dbReference>
<proteinExistence type="predicted"/>
<gene>
    <name evidence="5" type="ORF">RM764_41240</name>
</gene>
<dbReference type="Proteomes" id="UP001183809">
    <property type="component" value="Unassembled WGS sequence"/>
</dbReference>
<evidence type="ECO:0000259" key="4">
    <source>
        <dbReference type="PROSITE" id="PS50043"/>
    </source>
</evidence>
<dbReference type="PANTHER" id="PTHR44688:SF16">
    <property type="entry name" value="DNA-BINDING TRANSCRIPTIONAL ACTIVATOR DEVR_DOSR"/>
    <property type="match status" value="1"/>
</dbReference>
<dbReference type="PROSITE" id="PS50043">
    <property type="entry name" value="HTH_LUXR_2"/>
    <property type="match status" value="1"/>
</dbReference>
<keyword evidence="1" id="KW-0805">Transcription regulation</keyword>
<evidence type="ECO:0000256" key="1">
    <source>
        <dbReference type="ARBA" id="ARBA00023015"/>
    </source>
</evidence>
<organism evidence="5 6">
    <name type="scientific">Streptomyces gibsoniae</name>
    <dbReference type="NCBI Taxonomy" id="3075529"/>
    <lineage>
        <taxon>Bacteria</taxon>
        <taxon>Bacillati</taxon>
        <taxon>Actinomycetota</taxon>
        <taxon>Actinomycetes</taxon>
        <taxon>Kitasatosporales</taxon>
        <taxon>Streptomycetaceae</taxon>
        <taxon>Streptomyces</taxon>
    </lineage>
</organism>
<name>A0ABU2U817_9ACTN</name>
<dbReference type="SUPFAM" id="SSF46894">
    <property type="entry name" value="C-terminal effector domain of the bipartite response regulators"/>
    <property type="match status" value="1"/>
</dbReference>
<dbReference type="CDD" id="cd06170">
    <property type="entry name" value="LuxR_C_like"/>
    <property type="match status" value="1"/>
</dbReference>
<dbReference type="Pfam" id="PF00196">
    <property type="entry name" value="GerE"/>
    <property type="match status" value="1"/>
</dbReference>
<feature type="domain" description="HTH luxR-type" evidence="4">
    <location>
        <begin position="407"/>
        <end position="472"/>
    </location>
</feature>
<dbReference type="RefSeq" id="WP_311700750.1">
    <property type="nucleotide sequence ID" value="NZ_JAVREY010000103.1"/>
</dbReference>
<protein>
    <submittedName>
        <fullName evidence="5">LuxR C-terminal-related transcriptional regulator</fullName>
    </submittedName>
</protein>
<sequence length="480" mass="52811">MGPVERGRLIAVHEIVVPGDLRDESRIQALIDHAEAARKAGDATLATNLLWRAASRCWRACVSPQIRRAVAEAVEPLRLAPGDPRRLGILACAQPEVYGRQALSFMQQQCPTRAGEEALRFLCSTAVILGDYHRVSSYVRTVAGVCRASAQLALLARILGAGNWCRVWTGEWDLVRAEAQEAAELAEEIGDSFWGLSARVDLAMLAGQRGDHESAETLALEAQRSPLVKGVAFMQCALQHARGVAALVAGRHEEAFAPLKQVFVPTSPACHDQRWWAAPDFADAARHLGRQGEARPVLRGLEQVAEQLPSPMMRMCRSYVRAVLADEESSEQLFRDALADDMADWPMYHGRLLLAQGAWLRRNRRAAQAREPLRTARDVFDRLGAPYRSERARQGPRAAGECSGFRVQPARETLSPHELRFATMAAEGLTNRQIAACLYVSHRTVGAHLYRIFPQLGITSRAQLRSVLRTAGTDAGSEGL</sequence>
<keyword evidence="3" id="KW-0804">Transcription</keyword>
<dbReference type="InterPro" id="IPR036388">
    <property type="entry name" value="WH-like_DNA-bd_sf"/>
</dbReference>
<dbReference type="PANTHER" id="PTHR44688">
    <property type="entry name" value="DNA-BINDING TRANSCRIPTIONAL ACTIVATOR DEVR_DOSR"/>
    <property type="match status" value="1"/>
</dbReference>
<evidence type="ECO:0000313" key="6">
    <source>
        <dbReference type="Proteomes" id="UP001183809"/>
    </source>
</evidence>
<comment type="caution">
    <text evidence="5">The sequence shown here is derived from an EMBL/GenBank/DDBJ whole genome shotgun (WGS) entry which is preliminary data.</text>
</comment>
<evidence type="ECO:0000256" key="3">
    <source>
        <dbReference type="ARBA" id="ARBA00023163"/>
    </source>
</evidence>
<dbReference type="EMBL" id="JAVREY010000103">
    <property type="protein sequence ID" value="MDT0469318.1"/>
    <property type="molecule type" value="Genomic_DNA"/>
</dbReference>
<dbReference type="InterPro" id="IPR000792">
    <property type="entry name" value="Tscrpt_reg_LuxR_C"/>
</dbReference>
<keyword evidence="2" id="KW-0238">DNA-binding</keyword>
<dbReference type="InterPro" id="IPR016032">
    <property type="entry name" value="Sig_transdc_resp-reg_C-effctor"/>
</dbReference>